<sequence>MLLKQQRERGSINVDDGDPEASFNMTAPFGDTLGVGGGSTTLLVPWDVGPTRLNDPSISYLNASSDLWGDNATCWGNGSLECALANITATEGGTTILPPFELWQTVLIAICLACCMILTVGGNLLVLLSFIVERAIRQPSNYFIASLAMTDVIIGSVSMPFYTVYVLMGEWTLGPILCDLWLSVDYTVCLASQYTVLLITIDRFCSVKIAAKYRGWRTRTKVMVMVAMVWIVPALLFFISIFGWEHFVGYRSLLHNECEVQFLRDPVFNTALIVTYYWVTLVVLFVLYAGIYKTAYDMQKKSEAKHRKMQTLVALSAGGMAGMAGRTAGLGMSKTQSTLLSQDKPQPGPPPVINTTTQAPQGGSGVSDSSSSQKTSSKTTETTSFSERRGEQAEKSERSSSPAFDSDEESSQVPLPRKAGLPNSTVPRLDPPPQHRKTPTTDTLPKIPEQSVLDTSTTLEGSSSSDTGIGALAVSLARSLPLHDHHHHSPRNKPILPDVALREASLQGSGLLDITLGAATTPLAKRMSGEFSKNDDDDNSGHSDETLSVQSSGDPTPPTKPQQPLHPTSLPLRPISTVPILPLAASTPTDLLDERVIAPPAMFADSMSVSSICTTRPPSSLNYGPMAYDVLTGLDTGDLRFMDESSIILPSPVVEDPPSSVWAATLHSPTSSTVRSLTSTLTTPHSIHRKISRMQSRSDEEDLEMSIEEADESADADDECCDKDESSEHSTNVLVTSIIHACTAVTSLAGTDRHNIPVSPKKDTTATAPTTTATNNSNAHNNIATAANSSNNMTSPAVVPATPQVRPRGSASLTEAGRPGSTAGLTNQLITTHNINSNKTVTSVARTESSSLIERDKGSSVAVVSDAQSSVKGSLKGSRKGIVKSFRSLKKKKKKSEGEKRHRSKSENRANKALRTISIILGAFVACWTPYHILAIAEGFCQCTNTHVYMFAYFLCYANSPINPFCYALANQQFKKTFMRILKGDLHIT</sequence>
<evidence type="ECO:0000313" key="14">
    <source>
        <dbReference type="EMBL" id="KAG7158797.1"/>
    </source>
</evidence>
<protein>
    <submittedName>
        <fullName evidence="14">Muscarinic acetylcholine receptor gar-2-like</fullName>
    </submittedName>
</protein>
<feature type="compositionally biased region" description="Basic and acidic residues" evidence="11">
    <location>
        <begin position="753"/>
        <end position="764"/>
    </location>
</feature>
<evidence type="ECO:0000256" key="5">
    <source>
        <dbReference type="ARBA" id="ARBA00022989"/>
    </source>
</evidence>
<evidence type="ECO:0000259" key="13">
    <source>
        <dbReference type="PROSITE" id="PS50262"/>
    </source>
</evidence>
<evidence type="ECO:0000256" key="10">
    <source>
        <dbReference type="RuleBase" id="RU000688"/>
    </source>
</evidence>
<dbReference type="PANTHER" id="PTHR24247">
    <property type="entry name" value="5-HYDROXYTRYPTAMINE RECEPTOR"/>
    <property type="match status" value="1"/>
</dbReference>
<keyword evidence="6 10" id="KW-0297">G-protein coupled receptor</keyword>
<feature type="transmembrane region" description="Helical" evidence="12">
    <location>
        <begin position="951"/>
        <end position="970"/>
    </location>
</feature>
<evidence type="ECO:0000256" key="3">
    <source>
        <dbReference type="ARBA" id="ARBA00022475"/>
    </source>
</evidence>
<evidence type="ECO:0000313" key="15">
    <source>
        <dbReference type="Proteomes" id="UP000747542"/>
    </source>
</evidence>
<feature type="region of interest" description="Disordered" evidence="11">
    <location>
        <begin position="528"/>
        <end position="573"/>
    </location>
</feature>
<dbReference type="AlphaFoldDB" id="A0A8J5MPK8"/>
<dbReference type="PANTHER" id="PTHR24247:SF191">
    <property type="entry name" value="MUSCARINIC ACETYLCHOLINE RECEPTOR, B-TYPE, ISOFORM A"/>
    <property type="match status" value="1"/>
</dbReference>
<feature type="region of interest" description="Disordered" evidence="11">
    <location>
        <begin position="802"/>
        <end position="825"/>
    </location>
</feature>
<dbReference type="GO" id="GO:0007187">
    <property type="term" value="P:G protein-coupled receptor signaling pathway, coupled to cyclic nucleotide second messenger"/>
    <property type="evidence" value="ECO:0007669"/>
    <property type="project" value="TreeGrafter"/>
</dbReference>
<dbReference type="EMBL" id="JAHLQT010034478">
    <property type="protein sequence ID" value="KAG7158797.1"/>
    <property type="molecule type" value="Genomic_DNA"/>
</dbReference>
<dbReference type="FunFam" id="1.20.1070.10:FF:000221">
    <property type="entry name" value="Muscarinic acetylcholine receptor gar-2"/>
    <property type="match status" value="1"/>
</dbReference>
<name>A0A8J5MPK8_HOMAM</name>
<feature type="region of interest" description="Disordered" evidence="11">
    <location>
        <begin position="753"/>
        <end position="781"/>
    </location>
</feature>
<evidence type="ECO:0000256" key="6">
    <source>
        <dbReference type="ARBA" id="ARBA00023040"/>
    </source>
</evidence>
<dbReference type="PRINTS" id="PR00237">
    <property type="entry name" value="GPCRRHODOPSN"/>
</dbReference>
<dbReference type="PROSITE" id="PS50262">
    <property type="entry name" value="G_PROTEIN_RECEP_F1_2"/>
    <property type="match status" value="1"/>
</dbReference>
<feature type="region of interest" description="Disordered" evidence="11">
    <location>
        <begin position="1"/>
        <end position="21"/>
    </location>
</feature>
<organism evidence="14 15">
    <name type="scientific">Homarus americanus</name>
    <name type="common">American lobster</name>
    <dbReference type="NCBI Taxonomy" id="6706"/>
    <lineage>
        <taxon>Eukaryota</taxon>
        <taxon>Metazoa</taxon>
        <taxon>Ecdysozoa</taxon>
        <taxon>Arthropoda</taxon>
        <taxon>Crustacea</taxon>
        <taxon>Multicrustacea</taxon>
        <taxon>Malacostraca</taxon>
        <taxon>Eumalacostraca</taxon>
        <taxon>Eucarida</taxon>
        <taxon>Decapoda</taxon>
        <taxon>Pleocyemata</taxon>
        <taxon>Astacidea</taxon>
        <taxon>Nephropoidea</taxon>
        <taxon>Nephropidae</taxon>
        <taxon>Homarus</taxon>
    </lineage>
</organism>
<dbReference type="InterPro" id="IPR017452">
    <property type="entry name" value="GPCR_Rhodpsn_7TM"/>
</dbReference>
<evidence type="ECO:0000256" key="9">
    <source>
        <dbReference type="ARBA" id="ARBA00023224"/>
    </source>
</evidence>
<dbReference type="GO" id="GO:0016907">
    <property type="term" value="F:G protein-coupled acetylcholine receptor activity"/>
    <property type="evidence" value="ECO:0007669"/>
    <property type="project" value="TreeGrafter"/>
</dbReference>
<keyword evidence="5 12" id="KW-1133">Transmembrane helix</keyword>
<proteinExistence type="inferred from homology"/>
<feature type="region of interest" description="Disordered" evidence="11">
    <location>
        <begin position="692"/>
        <end position="728"/>
    </location>
</feature>
<dbReference type="GO" id="GO:0005886">
    <property type="term" value="C:plasma membrane"/>
    <property type="evidence" value="ECO:0007669"/>
    <property type="project" value="UniProtKB-SubCell"/>
</dbReference>
<feature type="transmembrane region" description="Helical" evidence="12">
    <location>
        <begin position="106"/>
        <end position="130"/>
    </location>
</feature>
<dbReference type="Pfam" id="PF00001">
    <property type="entry name" value="7tm_1"/>
    <property type="match status" value="2"/>
</dbReference>
<evidence type="ECO:0000256" key="1">
    <source>
        <dbReference type="ARBA" id="ARBA00004651"/>
    </source>
</evidence>
<feature type="compositionally biased region" description="Polar residues" evidence="11">
    <location>
        <begin position="333"/>
        <end position="344"/>
    </location>
</feature>
<keyword evidence="9 10" id="KW-0807">Transducer</keyword>
<dbReference type="SUPFAM" id="SSF81321">
    <property type="entry name" value="Family A G protein-coupled receptor-like"/>
    <property type="match status" value="2"/>
</dbReference>
<feature type="region of interest" description="Disordered" evidence="11">
    <location>
        <begin position="333"/>
        <end position="466"/>
    </location>
</feature>
<dbReference type="CDD" id="cd15302">
    <property type="entry name" value="7tmA_mAChR_GAR-2-like"/>
    <property type="match status" value="1"/>
</dbReference>
<feature type="compositionally biased region" description="Low complexity" evidence="11">
    <location>
        <begin position="765"/>
        <end position="781"/>
    </location>
</feature>
<feature type="domain" description="G-protein coupled receptors family 1 profile" evidence="13">
    <location>
        <begin position="122"/>
        <end position="967"/>
    </location>
</feature>
<feature type="region of interest" description="Disordered" evidence="11">
    <location>
        <begin position="888"/>
        <end position="909"/>
    </location>
</feature>
<feature type="compositionally biased region" description="Polar residues" evidence="11">
    <location>
        <begin position="452"/>
        <end position="466"/>
    </location>
</feature>
<evidence type="ECO:0000256" key="8">
    <source>
        <dbReference type="ARBA" id="ARBA00023170"/>
    </source>
</evidence>
<dbReference type="PROSITE" id="PS00237">
    <property type="entry name" value="G_PROTEIN_RECEP_F1_1"/>
    <property type="match status" value="1"/>
</dbReference>
<feature type="transmembrane region" description="Helical" evidence="12">
    <location>
        <begin position="180"/>
        <end position="201"/>
    </location>
</feature>
<keyword evidence="3" id="KW-1003">Cell membrane</keyword>
<evidence type="ECO:0000256" key="12">
    <source>
        <dbReference type="SAM" id="Phobius"/>
    </source>
</evidence>
<feature type="compositionally biased region" description="Basic and acidic residues" evidence="11">
    <location>
        <begin position="386"/>
        <end position="398"/>
    </location>
</feature>
<evidence type="ECO:0000256" key="2">
    <source>
        <dbReference type="ARBA" id="ARBA00010663"/>
    </source>
</evidence>
<feature type="transmembrane region" description="Helical" evidence="12">
    <location>
        <begin position="913"/>
        <end position="931"/>
    </location>
</feature>
<evidence type="ECO:0000256" key="7">
    <source>
        <dbReference type="ARBA" id="ARBA00023136"/>
    </source>
</evidence>
<dbReference type="InterPro" id="IPR000276">
    <property type="entry name" value="GPCR_Rhodpsn"/>
</dbReference>
<comment type="caution">
    <text evidence="14">The sequence shown here is derived from an EMBL/GenBank/DDBJ whole genome shotgun (WGS) entry which is preliminary data.</text>
</comment>
<comment type="similarity">
    <text evidence="2 10">Belongs to the G-protein coupled receptor 1 family.</text>
</comment>
<accession>A0A8J5MPK8</accession>
<feature type="transmembrane region" description="Helical" evidence="12">
    <location>
        <begin position="222"/>
        <end position="244"/>
    </location>
</feature>
<feature type="compositionally biased region" description="Basic and acidic residues" evidence="11">
    <location>
        <begin position="896"/>
        <end position="909"/>
    </location>
</feature>
<feature type="transmembrane region" description="Helical" evidence="12">
    <location>
        <begin position="271"/>
        <end position="291"/>
    </location>
</feature>
<evidence type="ECO:0000256" key="4">
    <source>
        <dbReference type="ARBA" id="ARBA00022692"/>
    </source>
</evidence>
<feature type="transmembrane region" description="Helical" evidence="12">
    <location>
        <begin position="142"/>
        <end position="168"/>
    </location>
</feature>
<keyword evidence="7 12" id="KW-0472">Membrane</keyword>
<dbReference type="GO" id="GO:0045202">
    <property type="term" value="C:synapse"/>
    <property type="evidence" value="ECO:0007669"/>
    <property type="project" value="TreeGrafter"/>
</dbReference>
<evidence type="ECO:0000256" key="11">
    <source>
        <dbReference type="SAM" id="MobiDB-lite"/>
    </source>
</evidence>
<feature type="compositionally biased region" description="Low complexity" evidence="11">
    <location>
        <begin position="366"/>
        <end position="385"/>
    </location>
</feature>
<dbReference type="GO" id="GO:0030425">
    <property type="term" value="C:dendrite"/>
    <property type="evidence" value="ECO:0007669"/>
    <property type="project" value="TreeGrafter"/>
</dbReference>
<feature type="compositionally biased region" description="Basic and acidic residues" evidence="11">
    <location>
        <begin position="1"/>
        <end position="10"/>
    </location>
</feature>
<dbReference type="Proteomes" id="UP000747542">
    <property type="component" value="Unassembled WGS sequence"/>
</dbReference>
<dbReference type="GO" id="GO:0007197">
    <property type="term" value="P:adenylate cyclase-inhibiting G protein-coupled acetylcholine receptor signaling pathway"/>
    <property type="evidence" value="ECO:0007669"/>
    <property type="project" value="TreeGrafter"/>
</dbReference>
<dbReference type="Gene3D" id="1.20.1070.10">
    <property type="entry name" value="Rhodopsin 7-helix transmembrane proteins"/>
    <property type="match status" value="2"/>
</dbReference>
<gene>
    <name evidence="14" type="primary">gar-2-L</name>
    <name evidence="14" type="ORF">Hamer_G011474</name>
</gene>
<dbReference type="GO" id="GO:0004993">
    <property type="term" value="F:G protein-coupled serotonin receptor activity"/>
    <property type="evidence" value="ECO:0007669"/>
    <property type="project" value="TreeGrafter"/>
</dbReference>
<keyword evidence="4 10" id="KW-0812">Transmembrane</keyword>
<reference evidence="14" key="1">
    <citation type="journal article" date="2021" name="Sci. Adv.">
        <title>The American lobster genome reveals insights on longevity, neural, and immune adaptations.</title>
        <authorList>
            <person name="Polinski J.M."/>
            <person name="Zimin A.V."/>
            <person name="Clark K.F."/>
            <person name="Kohn A.B."/>
            <person name="Sadowski N."/>
            <person name="Timp W."/>
            <person name="Ptitsyn A."/>
            <person name="Khanna P."/>
            <person name="Romanova D.Y."/>
            <person name="Williams P."/>
            <person name="Greenwood S.J."/>
            <person name="Moroz L.L."/>
            <person name="Walt D.R."/>
            <person name="Bodnar A.G."/>
        </authorList>
    </citation>
    <scope>NUCLEOTIDE SEQUENCE</scope>
    <source>
        <strain evidence="14">GMGI-L3</strain>
    </source>
</reference>
<comment type="subcellular location">
    <subcellularLocation>
        <location evidence="1">Cell membrane</location>
        <topology evidence="1">Multi-pass membrane protein</topology>
    </subcellularLocation>
</comment>
<keyword evidence="8 10" id="KW-0675">Receptor</keyword>
<keyword evidence="15" id="KW-1185">Reference proteome</keyword>
<feature type="compositionally biased region" description="Acidic residues" evidence="11">
    <location>
        <begin position="699"/>
        <end position="722"/>
    </location>
</feature>